<dbReference type="AlphaFoldDB" id="A0A6M0IPI8"/>
<dbReference type="Proteomes" id="UP000477386">
    <property type="component" value="Unassembled WGS sequence"/>
</dbReference>
<accession>A0A6M0IPI8</accession>
<evidence type="ECO:0000313" key="1">
    <source>
        <dbReference type="EMBL" id="NEU69934.1"/>
    </source>
</evidence>
<keyword evidence="2" id="KW-1185">Reference proteome</keyword>
<dbReference type="EMBL" id="JAAGNZ010000002">
    <property type="protein sequence ID" value="NEU69934.1"/>
    <property type="molecule type" value="Genomic_DNA"/>
</dbReference>
<protein>
    <submittedName>
        <fullName evidence="1">Uncharacterized protein</fullName>
    </submittedName>
</protein>
<name>A0A6M0IPI8_9BACT</name>
<sequence>MESFLVVSVAIVESLDMVDIEDESDDMVELESVTVVDDSVDSVLVLEQAVASAIKESRKNADLAIIVK</sequence>
<gene>
    <name evidence="1" type="ORF">GK091_23845</name>
</gene>
<organism evidence="1 2">
    <name type="scientific">Spirosoma agri</name>
    <dbReference type="NCBI Taxonomy" id="1987381"/>
    <lineage>
        <taxon>Bacteria</taxon>
        <taxon>Pseudomonadati</taxon>
        <taxon>Bacteroidota</taxon>
        <taxon>Cytophagia</taxon>
        <taxon>Cytophagales</taxon>
        <taxon>Cytophagaceae</taxon>
        <taxon>Spirosoma</taxon>
    </lineage>
</organism>
<comment type="caution">
    <text evidence="1">The sequence shown here is derived from an EMBL/GenBank/DDBJ whole genome shotgun (WGS) entry which is preliminary data.</text>
</comment>
<proteinExistence type="predicted"/>
<reference evidence="1 2" key="1">
    <citation type="submission" date="2020-02" db="EMBL/GenBank/DDBJ databases">
        <title>Draft genome sequence of two Spirosoma agri KCTC 52727 and Spirosoma terrae KCTC 52035.</title>
        <authorList>
            <person name="Rojas J."/>
            <person name="Ambika Manirajan B."/>
            <person name="Ratering S."/>
            <person name="Suarez C."/>
            <person name="Schnell S."/>
        </authorList>
    </citation>
    <scope>NUCLEOTIDE SEQUENCE [LARGE SCALE GENOMIC DNA]</scope>
    <source>
        <strain evidence="1 2">KCTC 52727</strain>
    </source>
</reference>
<evidence type="ECO:0000313" key="2">
    <source>
        <dbReference type="Proteomes" id="UP000477386"/>
    </source>
</evidence>